<protein>
    <submittedName>
        <fullName evidence="14">M48 family metalloprotease</fullName>
    </submittedName>
</protein>
<evidence type="ECO:0000256" key="5">
    <source>
        <dbReference type="ARBA" id="ARBA00022723"/>
    </source>
</evidence>
<evidence type="ECO:0000256" key="3">
    <source>
        <dbReference type="ARBA" id="ARBA00022670"/>
    </source>
</evidence>
<dbReference type="RefSeq" id="WP_144538282.1">
    <property type="nucleotide sequence ID" value="NZ_JACSQO010000005.1"/>
</dbReference>
<comment type="cofactor">
    <cofactor evidence="1">
        <name>Zn(2+)</name>
        <dbReference type="ChEBI" id="CHEBI:29105"/>
    </cofactor>
</comment>
<evidence type="ECO:0000256" key="1">
    <source>
        <dbReference type="ARBA" id="ARBA00001947"/>
    </source>
</evidence>
<dbReference type="SMART" id="SM00248">
    <property type="entry name" value="ANK"/>
    <property type="match status" value="3"/>
</dbReference>
<dbReference type="PROSITE" id="PS50088">
    <property type="entry name" value="ANK_REPEAT"/>
    <property type="match status" value="2"/>
</dbReference>
<proteinExistence type="predicted"/>
<gene>
    <name evidence="14" type="ORF">H9650_12040</name>
</gene>
<keyword evidence="3" id="KW-0645">Protease</keyword>
<dbReference type="InterPro" id="IPR001915">
    <property type="entry name" value="Peptidase_M48"/>
</dbReference>
<feature type="repeat" description="ANK" evidence="11">
    <location>
        <begin position="326"/>
        <end position="358"/>
    </location>
</feature>
<dbReference type="InterPro" id="IPR036770">
    <property type="entry name" value="Ankyrin_rpt-contain_sf"/>
</dbReference>
<name>A0ABR8RAN0_9BACI</name>
<keyword evidence="15" id="KW-1185">Reference proteome</keyword>
<evidence type="ECO:0000313" key="14">
    <source>
        <dbReference type="EMBL" id="MBD7944846.1"/>
    </source>
</evidence>
<accession>A0ABR8RAN0</accession>
<evidence type="ECO:0000259" key="13">
    <source>
        <dbReference type="Pfam" id="PF01435"/>
    </source>
</evidence>
<feature type="domain" description="Peptidase M48" evidence="13">
    <location>
        <begin position="155"/>
        <end position="241"/>
    </location>
</feature>
<evidence type="ECO:0000256" key="9">
    <source>
        <dbReference type="ARBA" id="ARBA00023049"/>
    </source>
</evidence>
<keyword evidence="2" id="KW-1003">Cell membrane</keyword>
<evidence type="ECO:0000256" key="10">
    <source>
        <dbReference type="ARBA" id="ARBA00023136"/>
    </source>
</evidence>
<dbReference type="Gene3D" id="3.30.2010.10">
    <property type="entry name" value="Metalloproteases ('zincins'), catalytic domain"/>
    <property type="match status" value="1"/>
</dbReference>
<dbReference type="PANTHER" id="PTHR43221">
    <property type="entry name" value="PROTEASE HTPX"/>
    <property type="match status" value="1"/>
</dbReference>
<feature type="transmembrane region" description="Helical" evidence="12">
    <location>
        <begin position="12"/>
        <end position="31"/>
    </location>
</feature>
<feature type="transmembrane region" description="Helical" evidence="12">
    <location>
        <begin position="260"/>
        <end position="284"/>
    </location>
</feature>
<dbReference type="Gene3D" id="1.25.40.20">
    <property type="entry name" value="Ankyrin repeat-containing domain"/>
    <property type="match status" value="1"/>
</dbReference>
<keyword evidence="11" id="KW-0040">ANK repeat</keyword>
<dbReference type="PROSITE" id="PS50297">
    <property type="entry name" value="ANK_REP_REGION"/>
    <property type="match status" value="1"/>
</dbReference>
<dbReference type="SUPFAM" id="SSF48403">
    <property type="entry name" value="Ankyrin repeat"/>
    <property type="match status" value="1"/>
</dbReference>
<feature type="repeat" description="ANK" evidence="11">
    <location>
        <begin position="359"/>
        <end position="391"/>
    </location>
</feature>
<dbReference type="Pfam" id="PF01435">
    <property type="entry name" value="Peptidase_M48"/>
    <property type="match status" value="2"/>
</dbReference>
<evidence type="ECO:0000256" key="6">
    <source>
        <dbReference type="ARBA" id="ARBA00022801"/>
    </source>
</evidence>
<keyword evidence="7" id="KW-0862">Zinc</keyword>
<dbReference type="CDD" id="cd07325">
    <property type="entry name" value="M48_Ste24p_like"/>
    <property type="match status" value="1"/>
</dbReference>
<evidence type="ECO:0000256" key="7">
    <source>
        <dbReference type="ARBA" id="ARBA00022833"/>
    </source>
</evidence>
<dbReference type="InterPro" id="IPR050083">
    <property type="entry name" value="HtpX_protease"/>
</dbReference>
<comment type="caution">
    <text evidence="14">The sequence shown here is derived from an EMBL/GenBank/DDBJ whole genome shotgun (WGS) entry which is preliminary data.</text>
</comment>
<keyword evidence="8 12" id="KW-1133">Transmembrane helix</keyword>
<keyword evidence="6" id="KW-0378">Hydrolase</keyword>
<keyword evidence="5" id="KW-0479">Metal-binding</keyword>
<dbReference type="PANTHER" id="PTHR43221:SF2">
    <property type="entry name" value="PROTEASE HTPX HOMOLOG"/>
    <property type="match status" value="1"/>
</dbReference>
<dbReference type="Pfam" id="PF12796">
    <property type="entry name" value="Ank_2"/>
    <property type="match status" value="1"/>
</dbReference>
<evidence type="ECO:0000256" key="2">
    <source>
        <dbReference type="ARBA" id="ARBA00022475"/>
    </source>
</evidence>
<keyword evidence="10 12" id="KW-0472">Membrane</keyword>
<dbReference type="Proteomes" id="UP000640786">
    <property type="component" value="Unassembled WGS sequence"/>
</dbReference>
<feature type="domain" description="Peptidase M48" evidence="13">
    <location>
        <begin position="67"/>
        <end position="154"/>
    </location>
</feature>
<evidence type="ECO:0000313" key="15">
    <source>
        <dbReference type="Proteomes" id="UP000640786"/>
    </source>
</evidence>
<evidence type="ECO:0000256" key="4">
    <source>
        <dbReference type="ARBA" id="ARBA00022692"/>
    </source>
</evidence>
<feature type="transmembrane region" description="Helical" evidence="12">
    <location>
        <begin position="37"/>
        <end position="57"/>
    </location>
</feature>
<sequence>MTDKQLRSNRELPYFILCILFSLLIYVIAIATIFGVAIFVVLFLISTYALIMHLGYVRANGIRISERQFPDVYERITRMSHDMKLKRVPDIFVVHSEGAFNAFATRFLGKNMVVLYSEVFELAREQGEAELDFIIAHELTHIKRNHIWKNILIMPAQLLPFLSQAYSRACEYTCDRQAAYFIQDGAAAKRGLTILSIGKELYKEVNEDAYLEQISTESNVITWLGEILSSHPTTPKRVQAVGHFMQVEGTPTYYPNANKIALGVGALFGIFFIGYFGIIAIVLAGSLTYASIFPEDFFENEAALNTSVSEESTVDASSAPLPMESLNMTPLMEAVVNGDYITVQELVASGVDLEERDAEETTALHHAVYANDTRLAYILLEAGANANTEDLYSNALTASFYEDNYELAALLHVYGADPTKIDPEGYSGTNILGVSEEQFADTVKGLIPE</sequence>
<evidence type="ECO:0000256" key="12">
    <source>
        <dbReference type="SAM" id="Phobius"/>
    </source>
</evidence>
<reference evidence="14 15" key="1">
    <citation type="submission" date="2020-08" db="EMBL/GenBank/DDBJ databases">
        <title>A Genomic Blueprint of the Chicken Gut Microbiome.</title>
        <authorList>
            <person name="Gilroy R."/>
            <person name="Ravi A."/>
            <person name="Getino M."/>
            <person name="Pursley I."/>
            <person name="Horton D.L."/>
            <person name="Alikhan N.-F."/>
            <person name="Baker D."/>
            <person name="Gharbi K."/>
            <person name="Hall N."/>
            <person name="Watson M."/>
            <person name="Adriaenssens E.M."/>
            <person name="Foster-Nyarko E."/>
            <person name="Jarju S."/>
            <person name="Secka A."/>
            <person name="Antonio M."/>
            <person name="Oren A."/>
            <person name="Chaudhuri R."/>
            <person name="La Ragione R.M."/>
            <person name="Hildebrand F."/>
            <person name="Pallen M.J."/>
        </authorList>
    </citation>
    <scope>NUCLEOTIDE SEQUENCE [LARGE SCALE GENOMIC DNA]</scope>
    <source>
        <strain evidence="14 15">Sa2BUA9</strain>
    </source>
</reference>
<keyword evidence="9 14" id="KW-0482">Metalloprotease</keyword>
<dbReference type="GO" id="GO:0008237">
    <property type="term" value="F:metallopeptidase activity"/>
    <property type="evidence" value="ECO:0007669"/>
    <property type="project" value="UniProtKB-KW"/>
</dbReference>
<dbReference type="EMBL" id="JACSQO010000005">
    <property type="protein sequence ID" value="MBD7944846.1"/>
    <property type="molecule type" value="Genomic_DNA"/>
</dbReference>
<evidence type="ECO:0000256" key="8">
    <source>
        <dbReference type="ARBA" id="ARBA00022989"/>
    </source>
</evidence>
<keyword evidence="4 12" id="KW-0812">Transmembrane</keyword>
<evidence type="ECO:0000256" key="11">
    <source>
        <dbReference type="PROSITE-ProRule" id="PRU00023"/>
    </source>
</evidence>
<organism evidence="14 15">
    <name type="scientific">Psychrobacillus faecigallinarum</name>
    <dbReference type="NCBI Taxonomy" id="2762235"/>
    <lineage>
        <taxon>Bacteria</taxon>
        <taxon>Bacillati</taxon>
        <taxon>Bacillota</taxon>
        <taxon>Bacilli</taxon>
        <taxon>Bacillales</taxon>
        <taxon>Bacillaceae</taxon>
        <taxon>Psychrobacillus</taxon>
    </lineage>
</organism>
<dbReference type="InterPro" id="IPR002110">
    <property type="entry name" value="Ankyrin_rpt"/>
</dbReference>